<proteinExistence type="predicted"/>
<organism evidence="1 2">
    <name type="scientific">Clostridium botulinum</name>
    <dbReference type="NCBI Taxonomy" id="1491"/>
    <lineage>
        <taxon>Bacteria</taxon>
        <taxon>Bacillati</taxon>
        <taxon>Bacillota</taxon>
        <taxon>Clostridia</taxon>
        <taxon>Eubacteriales</taxon>
        <taxon>Clostridiaceae</taxon>
        <taxon>Clostridium</taxon>
    </lineage>
</organism>
<dbReference type="InterPro" id="IPR004027">
    <property type="entry name" value="SEC_C_motif"/>
</dbReference>
<accession>A0A9Q4TIH3</accession>
<evidence type="ECO:0008006" key="3">
    <source>
        <dbReference type="Google" id="ProtNLM"/>
    </source>
</evidence>
<dbReference type="EMBL" id="SXDK01000004">
    <property type="protein sequence ID" value="NFU59593.1"/>
    <property type="molecule type" value="Genomic_DNA"/>
</dbReference>
<dbReference type="AlphaFoldDB" id="A0A9Q4TIH3"/>
<evidence type="ECO:0000313" key="2">
    <source>
        <dbReference type="Proteomes" id="UP000785180"/>
    </source>
</evidence>
<dbReference type="Pfam" id="PF02810">
    <property type="entry name" value="SEC-C"/>
    <property type="match status" value="1"/>
</dbReference>
<name>A0A9Q4TIH3_CLOBO</name>
<gene>
    <name evidence="1" type="ORF">FDF67_05120</name>
</gene>
<comment type="caution">
    <text evidence="1">The sequence shown here is derived from an EMBL/GenBank/DDBJ whole genome shotgun (WGS) entry which is preliminary data.</text>
</comment>
<dbReference type="Proteomes" id="UP000785180">
    <property type="component" value="Unassembled WGS sequence"/>
</dbReference>
<dbReference type="Gene3D" id="3.10.450.50">
    <property type="match status" value="1"/>
</dbReference>
<protein>
    <recommendedName>
        <fullName evidence="3">Zinc chelation protein SecC</fullName>
    </recommendedName>
</protein>
<dbReference type="SUPFAM" id="SSF103642">
    <property type="entry name" value="Sec-C motif"/>
    <property type="match status" value="1"/>
</dbReference>
<evidence type="ECO:0000313" key="1">
    <source>
        <dbReference type="EMBL" id="NFU59593.1"/>
    </source>
</evidence>
<sequence>MEYMIKCYENRGKVYMSKKVEELYLKFTSIKCECGHEICWNDEVCKYCGKTYEKRALDREVKNRIEKYKEIFKIIKVKDEEVKNIKNKNKSYKDNVLDYIDYLQSIINEINIMAQCNVFNINNSEENEIRSIKEILLKSYEIYIKMKCIEPFKDNAWINVYNRIIKAIEEYISSYKLMASVKVSKNLSEANKKLLLAQEHNDRATDEMYICSGIIHILHVNLGNNDSKEVVLNTMNRISRLESNEMAIAKQKTYDYFKQQLDKPLEYYDNKNEDVIYELMQYRETIMTTFNEITFFRKLNLVRTILENSNKKDKSIIIKILNTSKNNLTDILKNFYNLSKEAGYLCKYDIYDEEFAMEKGINWYKTLYEGVYKKIMPIVTLAYTHQKNKCIDDEIINNRIEYSIPADITDFFDKNTKKLSTKILNDGVDSRIRNAEAHVEYVINDEERIIKLIDKLTRDKKTEIAIYSYNEFVDLFERLRETVVATLYAIVIFIVNKYEDYEDIFKHLIKEGTRIIKPYREDLVFYKMSLTDVKRYRNGGILTIACKSTKSHKCFFQDDKLFAKYISGLWVLSKINSNMSQVVISIYDKNDTELKISTSTDCTKSSSEYNETHDWILFELNVIMECNDYKKELDAKMKRMKCDYFHALINEVVDIGEKVSSNVLIQNNEMLRNENYQYSDILNGLKYIIDTLKNCTVKDRRFIICLIDIYRELEQVVATKSISKFQQVRSKVAQLCGILSSFDDQFDKKLNEQIRTLKIERNELCPCGSGKKYKKCCYIK</sequence>
<reference evidence="1" key="1">
    <citation type="submission" date="2019-04" db="EMBL/GenBank/DDBJ databases">
        <title>Genome sequencing of Clostridium botulinum Groups I-IV and Clostridium butyricum.</title>
        <authorList>
            <person name="Brunt J."/>
            <person name="Van Vliet A.H.M."/>
            <person name="Stringer S.C."/>
            <person name="Carter A.T."/>
            <person name="Peck M.W."/>
        </authorList>
    </citation>
    <scope>NUCLEOTIDE SEQUENCE</scope>
    <source>
        <strain evidence="1">7221C</strain>
    </source>
</reference>